<dbReference type="SUPFAM" id="SSF52540">
    <property type="entry name" value="P-loop containing nucleoside triphosphate hydrolases"/>
    <property type="match status" value="1"/>
</dbReference>
<feature type="coiled-coil region" evidence="8">
    <location>
        <begin position="2070"/>
        <end position="2111"/>
    </location>
</feature>
<dbReference type="InterPro" id="IPR027417">
    <property type="entry name" value="P-loop_NTPase"/>
</dbReference>
<dbReference type="InterPro" id="IPR027640">
    <property type="entry name" value="Kinesin-like_fam"/>
</dbReference>
<dbReference type="GO" id="GO:0007018">
    <property type="term" value="P:microtubule-based movement"/>
    <property type="evidence" value="ECO:0007669"/>
    <property type="project" value="InterPro"/>
</dbReference>
<feature type="compositionally biased region" description="Basic and acidic residues" evidence="9">
    <location>
        <begin position="2019"/>
        <end position="2039"/>
    </location>
</feature>
<evidence type="ECO:0000256" key="8">
    <source>
        <dbReference type="SAM" id="Coils"/>
    </source>
</evidence>
<keyword evidence="4 8" id="KW-0175">Coiled coil</keyword>
<evidence type="ECO:0000256" key="4">
    <source>
        <dbReference type="ARBA" id="ARBA00023054"/>
    </source>
</evidence>
<feature type="coiled-coil region" evidence="8">
    <location>
        <begin position="1174"/>
        <end position="1830"/>
    </location>
</feature>
<feature type="coiled-coil region" evidence="8">
    <location>
        <begin position="337"/>
        <end position="371"/>
    </location>
</feature>
<dbReference type="GO" id="GO:0000278">
    <property type="term" value="P:mitotic cell cycle"/>
    <property type="evidence" value="ECO:0007669"/>
    <property type="project" value="TreeGrafter"/>
</dbReference>
<comment type="subcellular location">
    <subcellularLocation>
        <location evidence="1">Cytoplasm</location>
        <location evidence="1">Cytoskeleton</location>
    </subcellularLocation>
</comment>
<evidence type="ECO:0000256" key="1">
    <source>
        <dbReference type="ARBA" id="ARBA00004245"/>
    </source>
</evidence>
<keyword evidence="6" id="KW-0963">Cytoplasm</keyword>
<comment type="similarity">
    <text evidence="7">Belongs to the TRAFAC class myosin-kinesin ATPase superfamily. Kinesin family.</text>
</comment>
<evidence type="ECO:0000256" key="2">
    <source>
        <dbReference type="ARBA" id="ARBA00022741"/>
    </source>
</evidence>
<accession>A0A9N9MX86</accession>
<feature type="binding site" evidence="7">
    <location>
        <begin position="88"/>
        <end position="95"/>
    </location>
    <ligand>
        <name>ATP</name>
        <dbReference type="ChEBI" id="CHEBI:30616"/>
    </ligand>
</feature>
<evidence type="ECO:0000256" key="9">
    <source>
        <dbReference type="SAM" id="MobiDB-lite"/>
    </source>
</evidence>
<proteinExistence type="inferred from homology"/>
<protein>
    <recommendedName>
        <fullName evidence="10">Kinesin motor domain-containing protein</fullName>
    </recommendedName>
</protein>
<dbReference type="PANTHER" id="PTHR47968">
    <property type="entry name" value="CENTROMERE PROTEIN E"/>
    <property type="match status" value="1"/>
</dbReference>
<evidence type="ECO:0000313" key="11">
    <source>
        <dbReference type="EMBL" id="CAG9772715.1"/>
    </source>
</evidence>
<sequence>MSSVHIQTAIKVRPFIDREKKDKLEPSWLVQDNSIVQIDSSKNFIGDPYSFDHIFDDTQSNKHVYDAVVKPLVMSCFEGINSTIFAYGQTSSGKTHTMLGSKKFPGIISFAVQDIFAFINQSCSTKFLLRCSYLEIYNEKINDLLDTNATDIKIREGLEGVYVVVKEEVVREPEDLFNLMNKGMKTRKIGCTDMNERSSRSHTIFKLIIQSQDLHSEGSYVESALNLVDLAGSERVGQMNMERERQVEGVSINKSLTTLGLVIRKLSENDSFINYRDSKLTRLLQHSLGGNSKTLIIANITTAALEETKSTLEFAQRAKYVKNQPIRNEKVTDKDQLKQYEHLCEDYKVQIEKLRTEKLERERTINALEGKIFNIELFSTKTVERKIKPPNRRHTLAFRPEKKLFRPEESDEVKDEIFISPAKSELFFPAEDKENIYFQEECCFSPPYKLARPSLPRTPGTPYSTLKQEKQLIEESLEGLRSFTNHENQYGNELDDLKELVDKLRLENFELKAKFNNIKTEDTQDVYEKLLLLKSILEVKPLQDTRRNSLNTIFEEEPDLFDGDIDSSITSSPIKADDNEVSSTNQICAAIIEENKDLKWQLSEKERIIRGLKNDFHSEKLNIDAAFSQLNQLNEDLLKELDNIKGENEKLKTKIAQDKDIKECELEILNGKIKKLTDYKEEMHKKLSEYQKSENSEDSLEIKKEEPEKEICLIKNEIDELKKSNEYLLEENKSLTEQIKQLKSELDDAMFSLSGEQKELEKVSQELEEKCQNSKSMEKKYFDQYKKLSEELLKKDELLQHMIEDAKQIQLTKEQFEEELEQKSQRIAALEKLVFEQEQLETQNQERLVKLDELFKNICKKDETIETLQKTVSEQKTQNEVDHSERRETAILLEKLVSEKKQLEIQNQEHLMKLKELCEGIREKEETIETLQKNVSEQKIQNEVDHNERREAVIVLEKLVSEKKQLETQNQEHLMKLKELCEGIREKEETIETLQKTVSELKAQNQETIMCNRKQDKEIENYQMEMKTASKQLETASLEHKQLEEKSEHIAILEKKLSEVEARNQTTLLEMKETIETLQKKIEDIKQHEKQEKKLNDLEAQNKTDLLSKEETIKTLIKRIEDMKQDEEIEKCQQELVLATEKSEKLSLELKNLSDLESQNKIQLLEKEETIQMLQNKIDMNEECKQELVAATEKFETLSAKFEENCKQLEEKSEDVTELEKKLLELKSKYKIQLVEKDETIKTLQNKLEDMTPNEEYKQKLTLATEKFETLSAKFEENCEQLKEKSEDVTELEKKLLELKIQLVEKDDTIKTLQNKLENMTPNEEYKQKLAAATEKFETLSVKFEENCKHLKETSEDVTELEKKLLELEIQLVEKDETIKTLQNKLEDMTSNEEYKQELAAATEKFETLSAKFKENCKQLKEKSEDITELEKKLLKMKSKYKIQLAEKDETIKTLQNKLKDMTLNVEYKEELALATEKFERLSSKFEENCKQLEGKSEEIIELEKKLLKLESKYKIQLVEKDETIKTLQNKLENMTPNQEYKQELAAATEKFETLSSKLQENCKQLKEKSEDVEELKKNLSQLESRSKSELLEKEETIKTLLRKKEDMEQNGEIKACQQELASTIKKMQKLSSQLHENNEQLKEKSENVAKLEKNLSELKSQTKTELLKKEETIKTLQTKIEDMKLVEDPSINKEVDNYKLELKTLKEQFENLSKELKVKSEKIEEKSQLMAHLKAQHTKKVNNLLTDLGKKEDTIDTLHKKIENMQQNVNTKDIKLLKSQLLDYKNRLKEKTKLFELASLESDRFEKIVLEKSEMVEKLQKELEKYHLNQLKHYEKTESKNTTPLSIEKDKTKQIEELEALKTTYTDKLAQFEKITYENADLKKQLSKLKENLLNKSVEIEKLSEQINKFSQNETTINSYQIFGNDSTHQLDEIKHIKKELNEKIYENTKLHEDKRKLQHMVHELNQSKFEKKRQLKELKDKYNSLELQMAKANKDLFVKEQDLAKEKSTVRQLQNKLKPETEKPLRHSTEAKVSPKELRKIRRHSLLEQRRGIATLDDDSSDSECINCASIRKKCAEMSREIDKLKDDNQYLDKENEDMLKEVDFLKEERLKLIFTLDEKEILTETLKERLEGVPMHKRVDQETQATCDYHSKYNILLKTALHRREENNYLRKKLNLPEDCPVLPKDIDLMATNRQ</sequence>
<dbReference type="Proteomes" id="UP001152799">
    <property type="component" value="Chromosome 8"/>
</dbReference>
<dbReference type="SMART" id="SM00129">
    <property type="entry name" value="KISc"/>
    <property type="match status" value="1"/>
</dbReference>
<feature type="region of interest" description="Disordered" evidence="9">
    <location>
        <begin position="2011"/>
        <end position="2039"/>
    </location>
</feature>
<dbReference type="InterPro" id="IPR001752">
    <property type="entry name" value="Kinesin_motor_dom"/>
</dbReference>
<evidence type="ECO:0000259" key="10">
    <source>
        <dbReference type="PROSITE" id="PS50067"/>
    </source>
</evidence>
<feature type="coiled-coil region" evidence="8">
    <location>
        <begin position="886"/>
        <end position="1149"/>
    </location>
</feature>
<dbReference type="GO" id="GO:0005524">
    <property type="term" value="F:ATP binding"/>
    <property type="evidence" value="ECO:0007669"/>
    <property type="project" value="UniProtKB-UniRule"/>
</dbReference>
<reference evidence="11" key="1">
    <citation type="submission" date="2022-01" db="EMBL/GenBank/DDBJ databases">
        <authorList>
            <person name="King R."/>
        </authorList>
    </citation>
    <scope>NUCLEOTIDE SEQUENCE</scope>
</reference>
<dbReference type="InterPro" id="IPR036961">
    <property type="entry name" value="Kinesin_motor_dom_sf"/>
</dbReference>
<dbReference type="OrthoDB" id="6781984at2759"/>
<organism evidence="11 12">
    <name type="scientific">Ceutorhynchus assimilis</name>
    <name type="common">cabbage seed weevil</name>
    <dbReference type="NCBI Taxonomy" id="467358"/>
    <lineage>
        <taxon>Eukaryota</taxon>
        <taxon>Metazoa</taxon>
        <taxon>Ecdysozoa</taxon>
        <taxon>Arthropoda</taxon>
        <taxon>Hexapoda</taxon>
        <taxon>Insecta</taxon>
        <taxon>Pterygota</taxon>
        <taxon>Neoptera</taxon>
        <taxon>Endopterygota</taxon>
        <taxon>Coleoptera</taxon>
        <taxon>Polyphaga</taxon>
        <taxon>Cucujiformia</taxon>
        <taxon>Curculionidae</taxon>
        <taxon>Ceutorhynchinae</taxon>
        <taxon>Ceutorhynchus</taxon>
    </lineage>
</organism>
<keyword evidence="6" id="KW-0206">Cytoskeleton</keyword>
<dbReference type="GO" id="GO:0005874">
    <property type="term" value="C:microtubule"/>
    <property type="evidence" value="ECO:0007669"/>
    <property type="project" value="TreeGrafter"/>
</dbReference>
<name>A0A9N9MX86_9CUCU</name>
<dbReference type="PANTHER" id="PTHR47968:SF75">
    <property type="entry name" value="CENTROMERE-ASSOCIATED PROTEIN E"/>
    <property type="match status" value="1"/>
</dbReference>
<evidence type="ECO:0000256" key="7">
    <source>
        <dbReference type="PROSITE-ProRule" id="PRU00283"/>
    </source>
</evidence>
<feature type="coiled-coil region" evidence="8">
    <location>
        <begin position="487"/>
        <end position="521"/>
    </location>
</feature>
<feature type="coiled-coil region" evidence="8">
    <location>
        <begin position="1963"/>
        <end position="1997"/>
    </location>
</feature>
<dbReference type="GO" id="GO:0008017">
    <property type="term" value="F:microtubule binding"/>
    <property type="evidence" value="ECO:0007669"/>
    <property type="project" value="InterPro"/>
</dbReference>
<dbReference type="PROSITE" id="PS50067">
    <property type="entry name" value="KINESIN_MOTOR_2"/>
    <property type="match status" value="1"/>
</dbReference>
<evidence type="ECO:0000256" key="3">
    <source>
        <dbReference type="ARBA" id="ARBA00022840"/>
    </source>
</evidence>
<evidence type="ECO:0000256" key="6">
    <source>
        <dbReference type="ARBA" id="ARBA00023212"/>
    </source>
</evidence>
<keyword evidence="2 7" id="KW-0547">Nucleotide-binding</keyword>
<gene>
    <name evidence="11" type="ORF">CEUTPL_LOCUS13121</name>
</gene>
<dbReference type="GO" id="GO:0003777">
    <property type="term" value="F:microtubule motor activity"/>
    <property type="evidence" value="ECO:0007669"/>
    <property type="project" value="InterPro"/>
</dbReference>
<keyword evidence="5 7" id="KW-0505">Motor protein</keyword>
<evidence type="ECO:0000313" key="12">
    <source>
        <dbReference type="Proteomes" id="UP001152799"/>
    </source>
</evidence>
<dbReference type="Gene3D" id="3.40.850.10">
    <property type="entry name" value="Kinesin motor domain"/>
    <property type="match status" value="1"/>
</dbReference>
<feature type="coiled-coil region" evidence="8">
    <location>
        <begin position="1856"/>
        <end position="1914"/>
    </location>
</feature>
<dbReference type="Pfam" id="PF00225">
    <property type="entry name" value="Kinesin"/>
    <property type="match status" value="1"/>
</dbReference>
<feature type="coiled-coil region" evidence="8">
    <location>
        <begin position="595"/>
        <end position="840"/>
    </location>
</feature>
<keyword evidence="12" id="KW-1185">Reference proteome</keyword>
<keyword evidence="3 7" id="KW-0067">ATP-binding</keyword>
<evidence type="ECO:0000256" key="5">
    <source>
        <dbReference type="ARBA" id="ARBA00023175"/>
    </source>
</evidence>
<dbReference type="EMBL" id="OU892284">
    <property type="protein sequence ID" value="CAG9772715.1"/>
    <property type="molecule type" value="Genomic_DNA"/>
</dbReference>
<dbReference type="PRINTS" id="PR00380">
    <property type="entry name" value="KINESINHEAVY"/>
</dbReference>
<feature type="domain" description="Kinesin motor" evidence="10">
    <location>
        <begin position="5"/>
        <end position="321"/>
    </location>
</feature>